<gene>
    <name evidence="2" type="primary">Acey_s0103.g3573</name>
    <name evidence="2" type="ORF">Y032_0103g3573</name>
</gene>
<evidence type="ECO:0000313" key="2">
    <source>
        <dbReference type="EMBL" id="EYC01979.1"/>
    </source>
</evidence>
<name>A0A016TG89_9BILA</name>
<dbReference type="AlphaFoldDB" id="A0A016TG89"/>
<accession>A0A016TG89</accession>
<sequence>MRDESEEQLLELLLQDTSPHMTGRTSSRRSPHYRHVNPRLSVFRSLDMETAFYSDEEIPVAKIEGTALKGNQDASGAVSFDECVKRDFLHPSNIPIVIVEDEEDDYILLTPTQPRIKVALLHTQSILRSSGFRDRKRPMLSKFPGLKYYSGKGRVSLPESPIEADSHDESAVPRFSFNSPSSNDADESSYDNDQSFDAPDKGSAENTDSGSDLLSALSLTARRVKFATPRCSMATTSSSFKYDSSLRRKSVNVCGALGMSAKVPRRLSRMLLSFGDDSLPKKSRLTVPRMGCYEFNRITRKYSRELVKNVLFIPRGEIRIVRLSEERFYSVQEIAEALFPANSRTGETSNTGLQNS</sequence>
<organism evidence="2 3">
    <name type="scientific">Ancylostoma ceylanicum</name>
    <dbReference type="NCBI Taxonomy" id="53326"/>
    <lineage>
        <taxon>Eukaryota</taxon>
        <taxon>Metazoa</taxon>
        <taxon>Ecdysozoa</taxon>
        <taxon>Nematoda</taxon>
        <taxon>Chromadorea</taxon>
        <taxon>Rhabditida</taxon>
        <taxon>Rhabditina</taxon>
        <taxon>Rhabditomorpha</taxon>
        <taxon>Strongyloidea</taxon>
        <taxon>Ancylostomatidae</taxon>
        <taxon>Ancylostomatinae</taxon>
        <taxon>Ancylostoma</taxon>
    </lineage>
</organism>
<dbReference type="EMBL" id="JARK01001439">
    <property type="protein sequence ID" value="EYC01979.1"/>
    <property type="molecule type" value="Genomic_DNA"/>
</dbReference>
<evidence type="ECO:0000256" key="1">
    <source>
        <dbReference type="SAM" id="MobiDB-lite"/>
    </source>
</evidence>
<protein>
    <submittedName>
        <fullName evidence="2">Uncharacterized protein</fullName>
    </submittedName>
</protein>
<keyword evidence="3" id="KW-1185">Reference proteome</keyword>
<proteinExistence type="predicted"/>
<reference evidence="3" key="1">
    <citation type="journal article" date="2015" name="Nat. Genet.">
        <title>The genome and transcriptome of the zoonotic hookworm Ancylostoma ceylanicum identify infection-specific gene families.</title>
        <authorList>
            <person name="Schwarz E.M."/>
            <person name="Hu Y."/>
            <person name="Antoshechkin I."/>
            <person name="Miller M.M."/>
            <person name="Sternberg P.W."/>
            <person name="Aroian R.V."/>
        </authorList>
    </citation>
    <scope>NUCLEOTIDE SEQUENCE</scope>
    <source>
        <strain evidence="3">HY135</strain>
    </source>
</reference>
<evidence type="ECO:0000313" key="3">
    <source>
        <dbReference type="Proteomes" id="UP000024635"/>
    </source>
</evidence>
<comment type="caution">
    <text evidence="2">The sequence shown here is derived from an EMBL/GenBank/DDBJ whole genome shotgun (WGS) entry which is preliminary data.</text>
</comment>
<feature type="region of interest" description="Disordered" evidence="1">
    <location>
        <begin position="159"/>
        <end position="209"/>
    </location>
</feature>
<dbReference type="OrthoDB" id="10434852at2759"/>
<dbReference type="Proteomes" id="UP000024635">
    <property type="component" value="Unassembled WGS sequence"/>
</dbReference>